<evidence type="ECO:0000256" key="4">
    <source>
        <dbReference type="ARBA" id="ARBA00022692"/>
    </source>
</evidence>
<dbReference type="PANTHER" id="PTHR33695">
    <property type="entry name" value="LIPOPROTEIN SIGNAL PEPTIDASE"/>
    <property type="match status" value="1"/>
</dbReference>
<feature type="transmembrane region" description="Helical" evidence="10">
    <location>
        <begin position="38"/>
        <end position="56"/>
    </location>
</feature>
<evidence type="ECO:0000256" key="2">
    <source>
        <dbReference type="ARBA" id="ARBA00022475"/>
    </source>
</evidence>
<dbReference type="GO" id="GO:0006508">
    <property type="term" value="P:proteolysis"/>
    <property type="evidence" value="ECO:0007669"/>
    <property type="project" value="UniProtKB-KW"/>
</dbReference>
<evidence type="ECO:0000256" key="10">
    <source>
        <dbReference type="SAM" id="Phobius"/>
    </source>
</evidence>
<feature type="transmembrane region" description="Helical" evidence="10">
    <location>
        <begin position="98"/>
        <end position="116"/>
    </location>
</feature>
<evidence type="ECO:0000256" key="5">
    <source>
        <dbReference type="ARBA" id="ARBA00022750"/>
    </source>
</evidence>
<evidence type="ECO:0000313" key="12">
    <source>
        <dbReference type="Proteomes" id="UP000582837"/>
    </source>
</evidence>
<evidence type="ECO:0000256" key="8">
    <source>
        <dbReference type="ARBA" id="ARBA00023136"/>
    </source>
</evidence>
<evidence type="ECO:0000256" key="3">
    <source>
        <dbReference type="ARBA" id="ARBA00022670"/>
    </source>
</evidence>
<evidence type="ECO:0000256" key="7">
    <source>
        <dbReference type="ARBA" id="ARBA00022989"/>
    </source>
</evidence>
<dbReference type="EMBL" id="JACHIA010000001">
    <property type="protein sequence ID" value="MBB6068718.1"/>
    <property type="molecule type" value="Genomic_DNA"/>
</dbReference>
<dbReference type="GO" id="GO:0016020">
    <property type="term" value="C:membrane"/>
    <property type="evidence" value="ECO:0007669"/>
    <property type="project" value="InterPro"/>
</dbReference>
<keyword evidence="2" id="KW-1003">Cell membrane</keyword>
<dbReference type="RefSeq" id="WP_170031033.1">
    <property type="nucleotide sequence ID" value="NZ_JABDTL010000001.1"/>
</dbReference>
<keyword evidence="12" id="KW-1185">Reference proteome</keyword>
<dbReference type="EC" id="3.4.23.36" evidence="11"/>
<dbReference type="GO" id="GO:0004190">
    <property type="term" value="F:aspartic-type endopeptidase activity"/>
    <property type="evidence" value="ECO:0007669"/>
    <property type="project" value="UniProtKB-KW"/>
</dbReference>
<reference evidence="11 12" key="1">
    <citation type="submission" date="2020-08" db="EMBL/GenBank/DDBJ databases">
        <title>Genomic Encyclopedia of Type Strains, Phase IV (KMG-IV): sequencing the most valuable type-strain genomes for metagenomic binning, comparative biology and taxonomic classification.</title>
        <authorList>
            <person name="Goeker M."/>
        </authorList>
    </citation>
    <scope>NUCLEOTIDE SEQUENCE [LARGE SCALE GENOMIC DNA]</scope>
    <source>
        <strain evidence="11 12">DSM 29007</strain>
    </source>
</reference>
<evidence type="ECO:0000256" key="9">
    <source>
        <dbReference type="SAM" id="MobiDB-lite"/>
    </source>
</evidence>
<gene>
    <name evidence="11" type="ORF">HNQ61_000329</name>
</gene>
<keyword evidence="6 11" id="KW-0378">Hydrolase</keyword>
<evidence type="ECO:0000256" key="6">
    <source>
        <dbReference type="ARBA" id="ARBA00022801"/>
    </source>
</evidence>
<dbReference type="InterPro" id="IPR001872">
    <property type="entry name" value="Peptidase_A8"/>
</dbReference>
<evidence type="ECO:0000256" key="1">
    <source>
        <dbReference type="ARBA" id="ARBA00006139"/>
    </source>
</evidence>
<dbReference type="PANTHER" id="PTHR33695:SF1">
    <property type="entry name" value="LIPOPROTEIN SIGNAL PEPTIDASE"/>
    <property type="match status" value="1"/>
</dbReference>
<keyword evidence="8 10" id="KW-0472">Membrane</keyword>
<comment type="similarity">
    <text evidence="1">Belongs to the peptidase A8 family.</text>
</comment>
<dbReference type="Pfam" id="PF01252">
    <property type="entry name" value="Peptidase_A8"/>
    <property type="match status" value="1"/>
</dbReference>
<name>A0A841GTZ7_9BACT</name>
<dbReference type="Proteomes" id="UP000582837">
    <property type="component" value="Unassembled WGS sequence"/>
</dbReference>
<keyword evidence="5" id="KW-0064">Aspartyl protease</keyword>
<protein>
    <submittedName>
        <fullName evidence="11">Signal peptidase II</fullName>
        <ecNumber evidence="11">3.4.23.36</ecNumber>
    </submittedName>
</protein>
<feature type="transmembrane region" description="Helical" evidence="10">
    <location>
        <begin position="128"/>
        <end position="145"/>
    </location>
</feature>
<evidence type="ECO:0000313" key="11">
    <source>
        <dbReference type="EMBL" id="MBB6068718.1"/>
    </source>
</evidence>
<feature type="transmembrane region" description="Helical" evidence="10">
    <location>
        <begin position="165"/>
        <end position="189"/>
    </location>
</feature>
<dbReference type="AlphaFoldDB" id="A0A841GTZ7"/>
<sequence length="217" mass="24200">MQRVVYRMMGERRATPRDGANRGRRASDVEPMRGWRPALWIALGVALADWAVKFAITRTMAQEEFREVIPNAVALWHVRNHAMILGLWDNLPLGGRKVLALVASMLGVLVLMQIMGRAHRLSNTQRRWAWLFVGMICGGMLGNLGERVIHWGVTDYLSFRWGPYWLPPGNVADIALFLSIPLALPIIGFELMGRARRGRTVKLTAAAPPLATPAAAD</sequence>
<keyword evidence="7 10" id="KW-1133">Transmembrane helix</keyword>
<keyword evidence="4 10" id="KW-0812">Transmembrane</keyword>
<accession>A0A841GTZ7</accession>
<feature type="region of interest" description="Disordered" evidence="9">
    <location>
        <begin position="8"/>
        <end position="28"/>
    </location>
</feature>
<proteinExistence type="inferred from homology"/>
<keyword evidence="3" id="KW-0645">Protease</keyword>
<feature type="compositionally biased region" description="Basic and acidic residues" evidence="9">
    <location>
        <begin position="9"/>
        <end position="28"/>
    </location>
</feature>
<comment type="caution">
    <text evidence="11">The sequence shown here is derived from an EMBL/GenBank/DDBJ whole genome shotgun (WGS) entry which is preliminary data.</text>
</comment>
<organism evidence="11 12">
    <name type="scientific">Longimicrobium terrae</name>
    <dbReference type="NCBI Taxonomy" id="1639882"/>
    <lineage>
        <taxon>Bacteria</taxon>
        <taxon>Pseudomonadati</taxon>
        <taxon>Gemmatimonadota</taxon>
        <taxon>Longimicrobiia</taxon>
        <taxon>Longimicrobiales</taxon>
        <taxon>Longimicrobiaceae</taxon>
        <taxon>Longimicrobium</taxon>
    </lineage>
</organism>